<feature type="domain" description="Protein kinase" evidence="3">
    <location>
        <begin position="98"/>
        <end position="355"/>
    </location>
</feature>
<protein>
    <submittedName>
        <fullName evidence="4">STYKc</fullName>
    </submittedName>
</protein>
<organism evidence="4 5">
    <name type="scientific">Musa troglodytarum</name>
    <name type="common">fe'i banana</name>
    <dbReference type="NCBI Taxonomy" id="320322"/>
    <lineage>
        <taxon>Eukaryota</taxon>
        <taxon>Viridiplantae</taxon>
        <taxon>Streptophyta</taxon>
        <taxon>Embryophyta</taxon>
        <taxon>Tracheophyta</taxon>
        <taxon>Spermatophyta</taxon>
        <taxon>Magnoliopsida</taxon>
        <taxon>Liliopsida</taxon>
        <taxon>Zingiberales</taxon>
        <taxon>Musaceae</taxon>
        <taxon>Musa</taxon>
    </lineage>
</organism>
<dbReference type="InterPro" id="IPR011009">
    <property type="entry name" value="Kinase-like_dom_sf"/>
</dbReference>
<gene>
    <name evidence="4" type="ORF">MUK42_10368</name>
</gene>
<evidence type="ECO:0000313" key="4">
    <source>
        <dbReference type="EMBL" id="URE17601.1"/>
    </source>
</evidence>
<reference evidence="4" key="1">
    <citation type="submission" date="2022-05" db="EMBL/GenBank/DDBJ databases">
        <title>The Musa troglodytarum L. genome provides insights into the mechanism of non-climacteric behaviour and enrichment of carotenoids.</title>
        <authorList>
            <person name="Wang J."/>
        </authorList>
    </citation>
    <scope>NUCLEOTIDE SEQUENCE</scope>
    <source>
        <tissue evidence="4">Leaf</tissue>
    </source>
</reference>
<dbReference type="PROSITE" id="PS50011">
    <property type="entry name" value="PROTEIN_KINASE_DOM"/>
    <property type="match status" value="1"/>
</dbReference>
<dbReference type="OrthoDB" id="4062651at2759"/>
<keyword evidence="2" id="KW-0067">ATP-binding</keyword>
<dbReference type="GO" id="GO:0005524">
    <property type="term" value="F:ATP binding"/>
    <property type="evidence" value="ECO:0007669"/>
    <property type="project" value="UniProtKB-KW"/>
</dbReference>
<evidence type="ECO:0000256" key="2">
    <source>
        <dbReference type="ARBA" id="ARBA00022840"/>
    </source>
</evidence>
<proteinExistence type="predicted"/>
<dbReference type="Pfam" id="PF07714">
    <property type="entry name" value="PK_Tyr_Ser-Thr"/>
    <property type="match status" value="1"/>
</dbReference>
<dbReference type="Gene3D" id="3.30.200.20">
    <property type="entry name" value="Phosphorylase Kinase, domain 1"/>
    <property type="match status" value="1"/>
</dbReference>
<accession>A0A9E7KHI2</accession>
<dbReference type="EMBL" id="CP097509">
    <property type="protein sequence ID" value="URE17601.1"/>
    <property type="molecule type" value="Genomic_DNA"/>
</dbReference>
<dbReference type="SUPFAM" id="SSF56112">
    <property type="entry name" value="Protein kinase-like (PK-like)"/>
    <property type="match status" value="1"/>
</dbReference>
<dbReference type="GO" id="GO:0005886">
    <property type="term" value="C:plasma membrane"/>
    <property type="evidence" value="ECO:0007669"/>
    <property type="project" value="TreeGrafter"/>
</dbReference>
<keyword evidence="5" id="KW-1185">Reference proteome</keyword>
<dbReference type="InterPro" id="IPR000719">
    <property type="entry name" value="Prot_kinase_dom"/>
</dbReference>
<evidence type="ECO:0000256" key="1">
    <source>
        <dbReference type="ARBA" id="ARBA00022741"/>
    </source>
</evidence>
<sequence length="633" mass="70368">MGDRIEINRPWKLPIVLFVFPSCGARRVQSLSEELGSGLVPSIGDGAAAASQAESLDPAVATPVSVGLNSSVVIYLLNEGTLPFVENFTYKEINKATNGFGMILESGPQGTIYKARFPNGLVGAVKRVRSQQLGKDTFFENVQQLGRLHHRHLVRLKGFSEGKYRFLVFDYTENGSLKDYLHDPLKTPLNWRTRLQIAVDVAAALEYLQYFCDPPVYDVSVNSNNILLDENFVAKLSDVGFVDSDFNCNSESNVTCSEDDTKQKHRRLVFQFGVLLLELITGQSLFNEAEIVQWIQESGFAYSIHKMVDTDLGDSYDSKELESLLIIARLCTKTENDALISIPQILRVIIGHIRRQRRLPTRKWEAVDINHLSYQWRKRETCVAFAFEPQIGDQFDLASVKEIDGIMKIAVVVVALLAATAKAGDQNDVFTPCDDAKIQRWDGFTFGIAFSNHDSFFSDRVQLSPCDSRLSLSNVAQLAVFRPKVDEISLLTVDTSANPAVTSGGYMVAFAGRKYAARSVPVFVSDNTNIVTSFTLVLEFQKGTLQNLHWKRDGCASCSGKSSFVCLNKQVCAIKRSSCKHQGGSVDCSIGIQLAFSGTDKYDAVLNSWYEVSNLQQYSLYGLYSNIKDSLTI</sequence>
<dbReference type="GO" id="GO:0004672">
    <property type="term" value="F:protein kinase activity"/>
    <property type="evidence" value="ECO:0007669"/>
    <property type="project" value="InterPro"/>
</dbReference>
<dbReference type="Gene3D" id="1.10.510.10">
    <property type="entry name" value="Transferase(Phosphotransferase) domain 1"/>
    <property type="match status" value="1"/>
</dbReference>
<evidence type="ECO:0000313" key="5">
    <source>
        <dbReference type="Proteomes" id="UP001055439"/>
    </source>
</evidence>
<dbReference type="Proteomes" id="UP001055439">
    <property type="component" value="Chromosome 7"/>
</dbReference>
<dbReference type="PANTHER" id="PTHR27001:SF20">
    <property type="entry name" value="PROTEIN KINASE SUPERFAMILY PROTEIN"/>
    <property type="match status" value="1"/>
</dbReference>
<dbReference type="InterPro" id="IPR001245">
    <property type="entry name" value="Ser-Thr/Tyr_kinase_cat_dom"/>
</dbReference>
<dbReference type="FunFam" id="3.30.200.20:FF:000521">
    <property type="entry name" value="Protein kinase superfamily protein"/>
    <property type="match status" value="1"/>
</dbReference>
<dbReference type="AlphaFoldDB" id="A0A9E7KHI2"/>
<name>A0A9E7KHI2_9LILI</name>
<evidence type="ECO:0000259" key="3">
    <source>
        <dbReference type="PROSITE" id="PS50011"/>
    </source>
</evidence>
<dbReference type="PANTHER" id="PTHR27001">
    <property type="entry name" value="OS01G0253100 PROTEIN"/>
    <property type="match status" value="1"/>
</dbReference>
<keyword evidence="1" id="KW-0547">Nucleotide-binding</keyword>